<evidence type="ECO:0008006" key="3">
    <source>
        <dbReference type="Google" id="ProtNLM"/>
    </source>
</evidence>
<evidence type="ECO:0000313" key="2">
    <source>
        <dbReference type="EMBL" id="CAE0411026.1"/>
    </source>
</evidence>
<dbReference type="CDD" id="cd04794">
    <property type="entry name" value="euk_LANCL"/>
    <property type="match status" value="1"/>
</dbReference>
<protein>
    <recommendedName>
        <fullName evidence="3">Lanthionine synthetase C-like protein 1</fullName>
    </recommendedName>
</protein>
<dbReference type="Pfam" id="PF05147">
    <property type="entry name" value="LANC_like"/>
    <property type="match status" value="1"/>
</dbReference>
<keyword evidence="1" id="KW-0479">Metal-binding</keyword>
<evidence type="ECO:0000256" key="1">
    <source>
        <dbReference type="PIRSR" id="PIRSR607822-1"/>
    </source>
</evidence>
<dbReference type="GO" id="GO:0005975">
    <property type="term" value="P:carbohydrate metabolic process"/>
    <property type="evidence" value="ECO:0007669"/>
    <property type="project" value="InterPro"/>
</dbReference>
<feature type="binding site" evidence="1">
    <location>
        <position position="345"/>
    </location>
    <ligand>
        <name>Zn(2+)</name>
        <dbReference type="ChEBI" id="CHEBI:29105"/>
    </ligand>
</feature>
<dbReference type="InterPro" id="IPR012341">
    <property type="entry name" value="6hp_glycosidase-like_sf"/>
</dbReference>
<keyword evidence="1" id="KW-0862">Zinc</keyword>
<dbReference type="GO" id="GO:0005886">
    <property type="term" value="C:plasma membrane"/>
    <property type="evidence" value="ECO:0007669"/>
    <property type="project" value="TreeGrafter"/>
</dbReference>
<dbReference type="SMART" id="SM01260">
    <property type="entry name" value="LANC_like"/>
    <property type="match status" value="1"/>
</dbReference>
<dbReference type="GO" id="GO:0031179">
    <property type="term" value="P:peptide modification"/>
    <property type="evidence" value="ECO:0007669"/>
    <property type="project" value="InterPro"/>
</dbReference>
<dbReference type="Gene3D" id="1.50.10.10">
    <property type="match status" value="1"/>
</dbReference>
<name>A0A7S3P8D4_9STRA</name>
<dbReference type="InterPro" id="IPR007822">
    <property type="entry name" value="LANC-like"/>
</dbReference>
<sequence>MTTRSATVDTSRFFANPYANEIVKLSREECLRYAQTLLGKSQLHYSHANREMRQFGSLYNGALGAFVFIPWKLAALHRKRGNKVESDRLLKDALQCADTAMEFMASPSYRRVTLLESPWVGAKVLQIAIWQDLNHSDKAKMEADSLVTQIVKSCEGLPPQECDVLYGRAGAIQALLFLRQALNRTEIGQESVLQLADDILREGHRYAALHQHDGLPLLWEWHESKYLGAAHGVVGILHTLLSLTSSELAILDERHDVHKAIRMTIEGLKKYCLSSGNLDSSIKGGSHCRVDRLVHWCHGATGHILLLMKANEIYGGDGAYQKLALKLAKEVVWTRGLLRKGVGLCHGISGNAYALLATGRNDTTMKHHGHAFARFALDHFDQLEGVPDEPYCLFNGVPGLVALLIDLADDHDKARFPLYDYA</sequence>
<dbReference type="PRINTS" id="PR01950">
    <property type="entry name" value="LANCSUPER"/>
</dbReference>
<reference evidence="2" key="1">
    <citation type="submission" date="2021-01" db="EMBL/GenBank/DDBJ databases">
        <authorList>
            <person name="Corre E."/>
            <person name="Pelletier E."/>
            <person name="Niang G."/>
            <person name="Scheremetjew M."/>
            <person name="Finn R."/>
            <person name="Kale V."/>
            <person name="Holt S."/>
            <person name="Cochrane G."/>
            <person name="Meng A."/>
            <person name="Brown T."/>
            <person name="Cohen L."/>
        </authorList>
    </citation>
    <scope>NUCLEOTIDE SEQUENCE</scope>
    <source>
        <strain evidence="2">CCMP127</strain>
    </source>
</reference>
<accession>A0A7S3P8D4</accession>
<dbReference type="AlphaFoldDB" id="A0A7S3P8D4"/>
<feature type="binding site" evidence="1">
    <location>
        <position position="346"/>
    </location>
    <ligand>
        <name>Zn(2+)</name>
        <dbReference type="ChEBI" id="CHEBI:29105"/>
    </ligand>
</feature>
<proteinExistence type="predicted"/>
<feature type="binding site" evidence="1">
    <location>
        <position position="297"/>
    </location>
    <ligand>
        <name>Zn(2+)</name>
        <dbReference type="ChEBI" id="CHEBI:29105"/>
    </ligand>
</feature>
<dbReference type="GO" id="GO:0046872">
    <property type="term" value="F:metal ion binding"/>
    <property type="evidence" value="ECO:0007669"/>
    <property type="project" value="UniProtKB-KW"/>
</dbReference>
<dbReference type="PANTHER" id="PTHR12736:SF7">
    <property type="entry name" value="LANC-LIKE PROTEIN 3"/>
    <property type="match status" value="1"/>
</dbReference>
<dbReference type="EMBL" id="HBIM01010055">
    <property type="protein sequence ID" value="CAE0411026.1"/>
    <property type="molecule type" value="Transcribed_RNA"/>
</dbReference>
<organism evidence="2">
    <name type="scientific">Amphora coffeiformis</name>
    <dbReference type="NCBI Taxonomy" id="265554"/>
    <lineage>
        <taxon>Eukaryota</taxon>
        <taxon>Sar</taxon>
        <taxon>Stramenopiles</taxon>
        <taxon>Ochrophyta</taxon>
        <taxon>Bacillariophyta</taxon>
        <taxon>Bacillariophyceae</taxon>
        <taxon>Bacillariophycidae</taxon>
        <taxon>Thalassiophysales</taxon>
        <taxon>Catenulaceae</taxon>
        <taxon>Amphora</taxon>
    </lineage>
</organism>
<gene>
    <name evidence="2" type="ORF">ACOF00016_LOCUS8427</name>
</gene>
<dbReference type="PANTHER" id="PTHR12736">
    <property type="entry name" value="LANC-LIKE PROTEIN"/>
    <property type="match status" value="1"/>
</dbReference>
<dbReference type="SUPFAM" id="SSF158745">
    <property type="entry name" value="LanC-like"/>
    <property type="match status" value="1"/>
</dbReference>